<protein>
    <submittedName>
        <fullName evidence="2">Uncharacterized protein</fullName>
    </submittedName>
</protein>
<organism evidence="2 3">
    <name type="scientific">Tessaracoccus aquimaris</name>
    <dbReference type="NCBI Taxonomy" id="1332264"/>
    <lineage>
        <taxon>Bacteria</taxon>
        <taxon>Bacillati</taxon>
        <taxon>Actinomycetota</taxon>
        <taxon>Actinomycetes</taxon>
        <taxon>Propionibacteriales</taxon>
        <taxon>Propionibacteriaceae</taxon>
        <taxon>Tessaracoccus</taxon>
    </lineage>
</organism>
<reference evidence="3" key="1">
    <citation type="submission" date="2017-02" db="EMBL/GenBank/DDBJ databases">
        <title>Tessaracoccus aquaemaris sp. nov., isolated from the intestine of a Korean rockfish, Sebastes schlegelii, in a marine aquaculture pond.</title>
        <authorList>
            <person name="Tak E.J."/>
            <person name="Bae J.-W."/>
        </authorList>
    </citation>
    <scope>NUCLEOTIDE SEQUENCE [LARGE SCALE GENOMIC DNA]</scope>
    <source>
        <strain evidence="3">NSG39</strain>
    </source>
</reference>
<dbReference type="AlphaFoldDB" id="A0A1Q2CMC0"/>
<dbReference type="KEGG" id="tes:BW730_06870"/>
<evidence type="ECO:0000313" key="2">
    <source>
        <dbReference type="EMBL" id="AQP47264.1"/>
    </source>
</evidence>
<sequence>MWCPTEDAVRLSNQIGNLLCPDDEHDGPCEIPWGIDLDELPLDEMPSDMRAEITNFHPGVDLGDGGYPRLAPPTDGASESRQR</sequence>
<evidence type="ECO:0000313" key="3">
    <source>
        <dbReference type="Proteomes" id="UP000188145"/>
    </source>
</evidence>
<evidence type="ECO:0000256" key="1">
    <source>
        <dbReference type="SAM" id="MobiDB-lite"/>
    </source>
</evidence>
<name>A0A1Q2CMC0_9ACTN</name>
<proteinExistence type="predicted"/>
<keyword evidence="3" id="KW-1185">Reference proteome</keyword>
<dbReference type="EMBL" id="CP019606">
    <property type="protein sequence ID" value="AQP47264.1"/>
    <property type="molecule type" value="Genomic_DNA"/>
</dbReference>
<accession>A0A1Q2CMC0</accession>
<gene>
    <name evidence="2" type="ORF">BW730_06870</name>
</gene>
<feature type="region of interest" description="Disordered" evidence="1">
    <location>
        <begin position="59"/>
        <end position="83"/>
    </location>
</feature>
<dbReference type="Proteomes" id="UP000188145">
    <property type="component" value="Chromosome"/>
</dbReference>